<dbReference type="Gene3D" id="2.40.50.140">
    <property type="entry name" value="Nucleic acid-binding proteins"/>
    <property type="match status" value="1"/>
</dbReference>
<dbReference type="InterPro" id="IPR012340">
    <property type="entry name" value="NA-bd_OB-fold"/>
</dbReference>
<dbReference type="NCBIfam" id="TIGR00613">
    <property type="entry name" value="reco"/>
    <property type="match status" value="1"/>
</dbReference>
<dbReference type="EMBL" id="MFSR01000044">
    <property type="protein sequence ID" value="OGI39585.1"/>
    <property type="molecule type" value="Genomic_DNA"/>
</dbReference>
<dbReference type="AlphaFoldDB" id="A0A1F6T3L2"/>
<dbReference type="InterPro" id="IPR037278">
    <property type="entry name" value="ARFGAP/RecO"/>
</dbReference>
<keyword evidence="5 7" id="KW-0234">DNA repair</keyword>
<dbReference type="Pfam" id="PF02565">
    <property type="entry name" value="RecO_C"/>
    <property type="match status" value="1"/>
</dbReference>
<comment type="function">
    <text evidence="7">Involved in DNA repair and RecF pathway recombination.</text>
</comment>
<evidence type="ECO:0000259" key="8">
    <source>
        <dbReference type="Pfam" id="PF11967"/>
    </source>
</evidence>
<dbReference type="Gene3D" id="1.20.1440.120">
    <property type="entry name" value="Recombination protein O, C-terminal domain"/>
    <property type="match status" value="1"/>
</dbReference>
<keyword evidence="3 7" id="KW-0227">DNA damage</keyword>
<proteinExistence type="inferred from homology"/>
<keyword evidence="4 7" id="KW-0233">DNA recombination</keyword>
<evidence type="ECO:0000256" key="4">
    <source>
        <dbReference type="ARBA" id="ARBA00023172"/>
    </source>
</evidence>
<evidence type="ECO:0000313" key="9">
    <source>
        <dbReference type="EMBL" id="OGI39585.1"/>
    </source>
</evidence>
<evidence type="ECO:0000256" key="1">
    <source>
        <dbReference type="ARBA" id="ARBA00007452"/>
    </source>
</evidence>
<organism evidence="9 10">
    <name type="scientific">Candidatus Muproteobacteria bacterium RBG_16_64_10</name>
    <dbReference type="NCBI Taxonomy" id="1817757"/>
    <lineage>
        <taxon>Bacteria</taxon>
        <taxon>Pseudomonadati</taxon>
        <taxon>Pseudomonadota</taxon>
        <taxon>Candidatus Muproteobacteria</taxon>
    </lineage>
</organism>
<dbReference type="SUPFAM" id="SSF57863">
    <property type="entry name" value="ArfGap/RecO-like zinc finger"/>
    <property type="match status" value="1"/>
</dbReference>
<dbReference type="GO" id="GO:0006310">
    <property type="term" value="P:DNA recombination"/>
    <property type="evidence" value="ECO:0007669"/>
    <property type="project" value="UniProtKB-UniRule"/>
</dbReference>
<dbReference type="InterPro" id="IPR003717">
    <property type="entry name" value="RecO"/>
</dbReference>
<evidence type="ECO:0000256" key="2">
    <source>
        <dbReference type="ARBA" id="ARBA00021310"/>
    </source>
</evidence>
<dbReference type="Pfam" id="PF11967">
    <property type="entry name" value="RecO_N"/>
    <property type="match status" value="1"/>
</dbReference>
<evidence type="ECO:0000256" key="5">
    <source>
        <dbReference type="ARBA" id="ARBA00023204"/>
    </source>
</evidence>
<dbReference type="Proteomes" id="UP000179334">
    <property type="component" value="Unassembled WGS sequence"/>
</dbReference>
<dbReference type="PANTHER" id="PTHR33991:SF1">
    <property type="entry name" value="DNA REPAIR PROTEIN RECO"/>
    <property type="match status" value="1"/>
</dbReference>
<gene>
    <name evidence="7" type="primary">recO</name>
    <name evidence="9" type="ORF">A2V91_05365</name>
</gene>
<dbReference type="HAMAP" id="MF_00201">
    <property type="entry name" value="RecO"/>
    <property type="match status" value="1"/>
</dbReference>
<evidence type="ECO:0000256" key="3">
    <source>
        <dbReference type="ARBA" id="ARBA00022763"/>
    </source>
</evidence>
<dbReference type="SUPFAM" id="SSF50249">
    <property type="entry name" value="Nucleic acid-binding proteins"/>
    <property type="match status" value="1"/>
</dbReference>
<reference evidence="9 10" key="1">
    <citation type="journal article" date="2016" name="Nat. Commun.">
        <title>Thousands of microbial genomes shed light on interconnected biogeochemical processes in an aquifer system.</title>
        <authorList>
            <person name="Anantharaman K."/>
            <person name="Brown C.T."/>
            <person name="Hug L.A."/>
            <person name="Sharon I."/>
            <person name="Castelle C.J."/>
            <person name="Probst A.J."/>
            <person name="Thomas B.C."/>
            <person name="Singh A."/>
            <person name="Wilkins M.J."/>
            <person name="Karaoz U."/>
            <person name="Brodie E.L."/>
            <person name="Williams K.H."/>
            <person name="Hubbard S.S."/>
            <person name="Banfield J.F."/>
        </authorList>
    </citation>
    <scope>NUCLEOTIDE SEQUENCE [LARGE SCALE GENOMIC DNA]</scope>
</reference>
<feature type="domain" description="DNA replication/recombination mediator RecO N-terminal" evidence="8">
    <location>
        <begin position="1"/>
        <end position="75"/>
    </location>
</feature>
<evidence type="ECO:0000256" key="6">
    <source>
        <dbReference type="ARBA" id="ARBA00033409"/>
    </source>
</evidence>
<dbReference type="InterPro" id="IPR042242">
    <property type="entry name" value="RecO_C"/>
</dbReference>
<dbReference type="PANTHER" id="PTHR33991">
    <property type="entry name" value="DNA REPAIR PROTEIN RECO"/>
    <property type="match status" value="1"/>
</dbReference>
<protein>
    <recommendedName>
        <fullName evidence="2 7">DNA repair protein RecO</fullName>
    </recommendedName>
    <alternativeName>
        <fullName evidence="6 7">Recombination protein O</fullName>
    </alternativeName>
</protein>
<comment type="similarity">
    <text evidence="1 7">Belongs to the RecO family.</text>
</comment>
<evidence type="ECO:0000256" key="7">
    <source>
        <dbReference type="HAMAP-Rule" id="MF_00201"/>
    </source>
</evidence>
<sequence length="252" mass="27961">MRVQQQPGFVLHQHPYSETSLLLEVFTADHGRVGLLAKGARRPGNRSRGVLKPFQPLLLGWSGRGELPVLTGAEAQEAALALAGRALYCGFYVNELLVRLLHRHDPHPRLYQAYQECLGGLDAEAGNESILRLFEKRLLQELGYGLVLDRDIGDNSPIAPESMYDYILDRGPLRLHPQLNTRTHGVRMRGSSLIALARDAITESAALRDVKTLMRAALAHHLGDRPLMSRQLFRRPAVAGIGLEEVRDKTGS</sequence>
<dbReference type="InterPro" id="IPR022572">
    <property type="entry name" value="DNA_rep/recomb_RecO_N"/>
</dbReference>
<comment type="caution">
    <text evidence="9">The sequence shown here is derived from an EMBL/GenBank/DDBJ whole genome shotgun (WGS) entry which is preliminary data.</text>
</comment>
<evidence type="ECO:0000313" key="10">
    <source>
        <dbReference type="Proteomes" id="UP000179334"/>
    </source>
</evidence>
<dbReference type="GO" id="GO:0043590">
    <property type="term" value="C:bacterial nucleoid"/>
    <property type="evidence" value="ECO:0007669"/>
    <property type="project" value="TreeGrafter"/>
</dbReference>
<dbReference type="GO" id="GO:0006302">
    <property type="term" value="P:double-strand break repair"/>
    <property type="evidence" value="ECO:0007669"/>
    <property type="project" value="TreeGrafter"/>
</dbReference>
<name>A0A1F6T3L2_9PROT</name>
<accession>A0A1F6T3L2</accession>